<dbReference type="EMBL" id="CP041046">
    <property type="protein sequence ID" value="QDE37756.1"/>
    <property type="molecule type" value="Genomic_DNA"/>
</dbReference>
<dbReference type="Pfam" id="PF25876">
    <property type="entry name" value="HH_MFP_RND"/>
    <property type="match status" value="1"/>
</dbReference>
<dbReference type="AlphaFoldDB" id="A0A4Y5YYW5"/>
<comment type="similarity">
    <text evidence="2">Belongs to the membrane fusion protein (MFP) (TC 8.A.1) family.</text>
</comment>
<dbReference type="Proteomes" id="UP000316093">
    <property type="component" value="Chromosome"/>
</dbReference>
<comment type="subcellular location">
    <subcellularLocation>
        <location evidence="1">Cell inner membrane</location>
        <topology evidence="1">Lipid-anchor</topology>
    </subcellularLocation>
</comment>
<name>A0A4Y5YYW5_9GAMM</name>
<protein>
    <submittedName>
        <fullName evidence="7">Efflux RND transporter periplasmic adaptor subunit</fullName>
    </submittedName>
</protein>
<organism evidence="7 8">
    <name type="scientific">Luteibacter pinisoli</name>
    <dbReference type="NCBI Taxonomy" id="2589080"/>
    <lineage>
        <taxon>Bacteria</taxon>
        <taxon>Pseudomonadati</taxon>
        <taxon>Pseudomonadota</taxon>
        <taxon>Gammaproteobacteria</taxon>
        <taxon>Lysobacterales</taxon>
        <taxon>Rhodanobacteraceae</taxon>
        <taxon>Luteibacter</taxon>
    </lineage>
</organism>
<dbReference type="Gene3D" id="2.40.420.20">
    <property type="match status" value="1"/>
</dbReference>
<evidence type="ECO:0000256" key="2">
    <source>
        <dbReference type="ARBA" id="ARBA00009477"/>
    </source>
</evidence>
<feature type="domain" description="Multidrug resistance protein MdtA-like barrel-sandwich hybrid" evidence="4">
    <location>
        <begin position="64"/>
        <end position="205"/>
    </location>
</feature>
<dbReference type="Gene3D" id="2.40.30.170">
    <property type="match status" value="1"/>
</dbReference>
<dbReference type="OrthoDB" id="9816569at2"/>
<dbReference type="PANTHER" id="PTHR30158">
    <property type="entry name" value="ACRA/E-RELATED COMPONENT OF DRUG EFFLUX TRANSPORTER"/>
    <property type="match status" value="1"/>
</dbReference>
<dbReference type="Pfam" id="PF25944">
    <property type="entry name" value="Beta-barrel_RND"/>
    <property type="match status" value="1"/>
</dbReference>
<dbReference type="GO" id="GO:0005886">
    <property type="term" value="C:plasma membrane"/>
    <property type="evidence" value="ECO:0007669"/>
    <property type="project" value="UniProtKB-SubCell"/>
</dbReference>
<evidence type="ECO:0000259" key="3">
    <source>
        <dbReference type="Pfam" id="PF25876"/>
    </source>
</evidence>
<dbReference type="Pfam" id="PF25967">
    <property type="entry name" value="RND-MFP_C"/>
    <property type="match status" value="1"/>
</dbReference>
<dbReference type="FunFam" id="2.40.420.20:FF:000001">
    <property type="entry name" value="Efflux RND transporter periplasmic adaptor subunit"/>
    <property type="match status" value="1"/>
</dbReference>
<feature type="domain" description="Multidrug resistance protein MdtA-like beta-barrel" evidence="5">
    <location>
        <begin position="211"/>
        <end position="292"/>
    </location>
</feature>
<dbReference type="Pfam" id="PF25917">
    <property type="entry name" value="BSH_RND"/>
    <property type="match status" value="1"/>
</dbReference>
<dbReference type="Gene3D" id="2.40.50.100">
    <property type="match status" value="1"/>
</dbReference>
<dbReference type="InterPro" id="IPR058627">
    <property type="entry name" value="MdtA-like_C"/>
</dbReference>
<evidence type="ECO:0000313" key="8">
    <source>
        <dbReference type="Proteomes" id="UP000316093"/>
    </source>
</evidence>
<dbReference type="PANTHER" id="PTHR30158:SF10">
    <property type="entry name" value="CATION EFFLUX PUMP"/>
    <property type="match status" value="1"/>
</dbReference>
<dbReference type="InterPro" id="IPR058625">
    <property type="entry name" value="MdtA-like_BSH"/>
</dbReference>
<gene>
    <name evidence="7" type="ORF">FIV34_00355</name>
</gene>
<feature type="domain" description="Multidrug resistance protein MdtA-like alpha-helical hairpin" evidence="3">
    <location>
        <begin position="105"/>
        <end position="173"/>
    </location>
</feature>
<dbReference type="Gene3D" id="1.10.287.470">
    <property type="entry name" value="Helix hairpin bin"/>
    <property type="match status" value="1"/>
</dbReference>
<feature type="domain" description="Multidrug resistance protein MdtA-like C-terminal permuted SH3" evidence="6">
    <location>
        <begin position="298"/>
        <end position="358"/>
    </location>
</feature>
<dbReference type="GO" id="GO:0046677">
    <property type="term" value="P:response to antibiotic"/>
    <property type="evidence" value="ECO:0007669"/>
    <property type="project" value="TreeGrafter"/>
</dbReference>
<evidence type="ECO:0000256" key="1">
    <source>
        <dbReference type="ARBA" id="ARBA00004519"/>
    </source>
</evidence>
<dbReference type="RefSeq" id="WP_139978542.1">
    <property type="nucleotide sequence ID" value="NZ_CP041046.1"/>
</dbReference>
<dbReference type="GO" id="GO:0022857">
    <property type="term" value="F:transmembrane transporter activity"/>
    <property type="evidence" value="ECO:0007669"/>
    <property type="project" value="InterPro"/>
</dbReference>
<dbReference type="SUPFAM" id="SSF111369">
    <property type="entry name" value="HlyD-like secretion proteins"/>
    <property type="match status" value="1"/>
</dbReference>
<sequence>MNDARRPPAAVLAVTLLLALGLGACGKHAPDAAGQAADVDVAEVVSKRVAEWQTYSGRLQAIERVDIRAQVPGTIVKVYFKDGQTVKKGDPLFLIDPRPYAAAVERASAQVAAAKARAVFTTADYARAQKLLAGNAISKRDFDDRFNASLTATADVKAAEAALTEAKVNLDYTAITAPVDGKVSRAERTVGNIVAAGYSSPSLTTLVSISPIYADFDVDEQTYLRDLSQVGQREVTVRLGLATDEGTPRTGKVASVDNQLNNTTGTIRVRAAFDNPDGALVPGLFARVSVGAGAQHPAILVDDRAISTDQAKKYVLVVDDKSKAQYREVTLGNLADGLRIVDTGLKPGERIIVSGFQRVHPGDVVHPKVVPMSGENDPVATR</sequence>
<keyword evidence="8" id="KW-1185">Reference proteome</keyword>
<dbReference type="PROSITE" id="PS51257">
    <property type="entry name" value="PROKAR_LIPOPROTEIN"/>
    <property type="match status" value="1"/>
</dbReference>
<reference evidence="7 8" key="1">
    <citation type="submission" date="2019-06" db="EMBL/GenBank/DDBJ databases">
        <title>A complete genome sequence for Luteibacter pinisoli MAH-14.</title>
        <authorList>
            <person name="Baltrus D.A."/>
        </authorList>
    </citation>
    <scope>NUCLEOTIDE SEQUENCE [LARGE SCALE GENOMIC DNA]</scope>
    <source>
        <strain evidence="7 8">MAH-14</strain>
    </source>
</reference>
<dbReference type="InterPro" id="IPR058624">
    <property type="entry name" value="MdtA-like_HH"/>
</dbReference>
<dbReference type="InterPro" id="IPR058626">
    <property type="entry name" value="MdtA-like_b-barrel"/>
</dbReference>
<dbReference type="KEGG" id="lpy:FIV34_00355"/>
<evidence type="ECO:0000313" key="7">
    <source>
        <dbReference type="EMBL" id="QDE37756.1"/>
    </source>
</evidence>
<dbReference type="NCBIfam" id="TIGR01730">
    <property type="entry name" value="RND_mfp"/>
    <property type="match status" value="1"/>
</dbReference>
<accession>A0A4Y5YYW5</accession>
<evidence type="ECO:0000259" key="5">
    <source>
        <dbReference type="Pfam" id="PF25944"/>
    </source>
</evidence>
<proteinExistence type="inferred from homology"/>
<dbReference type="InterPro" id="IPR006143">
    <property type="entry name" value="RND_pump_MFP"/>
</dbReference>
<evidence type="ECO:0000259" key="6">
    <source>
        <dbReference type="Pfam" id="PF25967"/>
    </source>
</evidence>
<evidence type="ECO:0000259" key="4">
    <source>
        <dbReference type="Pfam" id="PF25917"/>
    </source>
</evidence>